<organism evidence="1 2">
    <name type="scientific">Vespula maculifrons</name>
    <name type="common">Eastern yellow jacket</name>
    <name type="synonym">Wasp</name>
    <dbReference type="NCBI Taxonomy" id="7453"/>
    <lineage>
        <taxon>Eukaryota</taxon>
        <taxon>Metazoa</taxon>
        <taxon>Ecdysozoa</taxon>
        <taxon>Arthropoda</taxon>
        <taxon>Hexapoda</taxon>
        <taxon>Insecta</taxon>
        <taxon>Pterygota</taxon>
        <taxon>Neoptera</taxon>
        <taxon>Endopterygota</taxon>
        <taxon>Hymenoptera</taxon>
        <taxon>Apocrita</taxon>
        <taxon>Aculeata</taxon>
        <taxon>Vespoidea</taxon>
        <taxon>Vespidae</taxon>
        <taxon>Vespinae</taxon>
        <taxon>Vespula</taxon>
    </lineage>
</organism>
<proteinExistence type="predicted"/>
<comment type="caution">
    <text evidence="1">The sequence shown here is derived from an EMBL/GenBank/DDBJ whole genome shotgun (WGS) entry which is preliminary data.</text>
</comment>
<dbReference type="Proteomes" id="UP001607303">
    <property type="component" value="Unassembled WGS sequence"/>
</dbReference>
<name>A0ABD2CSM2_VESMC</name>
<dbReference type="EMBL" id="JAYRBN010000035">
    <property type="protein sequence ID" value="KAL2747640.1"/>
    <property type="molecule type" value="Genomic_DNA"/>
</dbReference>
<protein>
    <submittedName>
        <fullName evidence="1">DNA/RNA-binding protein KIN17</fullName>
    </submittedName>
</protein>
<keyword evidence="2" id="KW-1185">Reference proteome</keyword>
<evidence type="ECO:0000313" key="2">
    <source>
        <dbReference type="Proteomes" id="UP001607303"/>
    </source>
</evidence>
<dbReference type="AlphaFoldDB" id="A0ABD2CSM2"/>
<sequence>MPLSSDQQEISVKDEKEETTKKPLIRLDNIKLKPKPKPVPVIGLSISRQNEISIECSFFTEEAQKI</sequence>
<evidence type="ECO:0000313" key="1">
    <source>
        <dbReference type="EMBL" id="KAL2747640.1"/>
    </source>
</evidence>
<gene>
    <name evidence="1" type="ORF">V1477_004332</name>
</gene>
<accession>A0ABD2CSM2</accession>
<reference evidence="1 2" key="1">
    <citation type="journal article" date="2024" name="Ann. Entomol. Soc. Am.">
        <title>Genomic analyses of the southern and eastern yellowjacket wasps (Hymenoptera: Vespidae) reveal evolutionary signatures of social life.</title>
        <authorList>
            <person name="Catto M.A."/>
            <person name="Caine P.B."/>
            <person name="Orr S.E."/>
            <person name="Hunt B.G."/>
            <person name="Goodisman M.A.D."/>
        </authorList>
    </citation>
    <scope>NUCLEOTIDE SEQUENCE [LARGE SCALE GENOMIC DNA]</scope>
    <source>
        <strain evidence="1">232</strain>
        <tissue evidence="1">Head and thorax</tissue>
    </source>
</reference>